<accession>A0A2H3KGG6</accession>
<sequence length="117" mass="12617">MAETIDHLIGQRLAHARAEAGLTLRELGARLNWDHSTLSSYETGRRSLSLPRLIALAHALGRSPSALLASSEETAQLIERIERQGGHTNLLSTTSVGNLLQDEPTVPTPPQQGTSMT</sequence>
<dbReference type="SUPFAM" id="SSF47413">
    <property type="entry name" value="lambda repressor-like DNA-binding domains"/>
    <property type="match status" value="1"/>
</dbReference>
<evidence type="ECO:0000313" key="5">
    <source>
        <dbReference type="Proteomes" id="UP000220922"/>
    </source>
</evidence>
<keyword evidence="5" id="KW-1185">Reference proteome</keyword>
<reference evidence="4 5" key="1">
    <citation type="submission" date="2016-05" db="EMBL/GenBank/DDBJ databases">
        <authorList>
            <person name="Lavstsen T."/>
            <person name="Jespersen J.S."/>
        </authorList>
    </citation>
    <scope>NUCLEOTIDE SEQUENCE [LARGE SCALE GENOMIC DNA]</scope>
    <source>
        <strain evidence="4 5">B7-9</strain>
    </source>
</reference>
<feature type="region of interest" description="Disordered" evidence="2">
    <location>
        <begin position="84"/>
        <end position="117"/>
    </location>
</feature>
<dbReference type="GO" id="GO:0005829">
    <property type="term" value="C:cytosol"/>
    <property type="evidence" value="ECO:0007669"/>
    <property type="project" value="TreeGrafter"/>
</dbReference>
<dbReference type="EMBL" id="LYXE01000179">
    <property type="protein sequence ID" value="PDV96814.1"/>
    <property type="molecule type" value="Genomic_DNA"/>
</dbReference>
<organism evidence="4 5">
    <name type="scientific">Candidatus Chloroploca asiatica</name>
    <dbReference type="NCBI Taxonomy" id="1506545"/>
    <lineage>
        <taxon>Bacteria</taxon>
        <taxon>Bacillati</taxon>
        <taxon>Chloroflexota</taxon>
        <taxon>Chloroflexia</taxon>
        <taxon>Chloroflexales</taxon>
        <taxon>Chloroflexineae</taxon>
        <taxon>Oscillochloridaceae</taxon>
        <taxon>Candidatus Chloroploca</taxon>
    </lineage>
</organism>
<dbReference type="Pfam" id="PF13560">
    <property type="entry name" value="HTH_31"/>
    <property type="match status" value="1"/>
</dbReference>
<dbReference type="PROSITE" id="PS50943">
    <property type="entry name" value="HTH_CROC1"/>
    <property type="match status" value="1"/>
</dbReference>
<dbReference type="OrthoDB" id="9803379at2"/>
<dbReference type="GO" id="GO:0003700">
    <property type="term" value="F:DNA-binding transcription factor activity"/>
    <property type="evidence" value="ECO:0007669"/>
    <property type="project" value="TreeGrafter"/>
</dbReference>
<dbReference type="CDD" id="cd00093">
    <property type="entry name" value="HTH_XRE"/>
    <property type="match status" value="1"/>
</dbReference>
<comment type="caution">
    <text evidence="4">The sequence shown here is derived from an EMBL/GenBank/DDBJ whole genome shotgun (WGS) entry which is preliminary data.</text>
</comment>
<dbReference type="AlphaFoldDB" id="A0A2H3KGG6"/>
<dbReference type="Gene3D" id="1.10.260.40">
    <property type="entry name" value="lambda repressor-like DNA-binding domains"/>
    <property type="match status" value="1"/>
</dbReference>
<evidence type="ECO:0000313" key="4">
    <source>
        <dbReference type="EMBL" id="PDV96814.1"/>
    </source>
</evidence>
<name>A0A2H3KGG6_9CHLR</name>
<dbReference type="PANTHER" id="PTHR46797">
    <property type="entry name" value="HTH-TYPE TRANSCRIPTIONAL REGULATOR"/>
    <property type="match status" value="1"/>
</dbReference>
<feature type="domain" description="HTH cro/C1-type" evidence="3">
    <location>
        <begin position="13"/>
        <end position="67"/>
    </location>
</feature>
<dbReference type="PANTHER" id="PTHR46797:SF1">
    <property type="entry name" value="METHYLPHOSPHONATE SYNTHASE"/>
    <property type="match status" value="1"/>
</dbReference>
<proteinExistence type="predicted"/>
<dbReference type="GO" id="GO:0003677">
    <property type="term" value="F:DNA binding"/>
    <property type="evidence" value="ECO:0007669"/>
    <property type="project" value="UniProtKB-KW"/>
</dbReference>
<evidence type="ECO:0000256" key="1">
    <source>
        <dbReference type="ARBA" id="ARBA00023125"/>
    </source>
</evidence>
<dbReference type="InterPro" id="IPR050807">
    <property type="entry name" value="TransReg_Diox_bact_type"/>
</dbReference>
<dbReference type="Proteomes" id="UP000220922">
    <property type="component" value="Unassembled WGS sequence"/>
</dbReference>
<dbReference type="InterPro" id="IPR001387">
    <property type="entry name" value="Cro/C1-type_HTH"/>
</dbReference>
<dbReference type="RefSeq" id="WP_097655075.1">
    <property type="nucleotide sequence ID" value="NZ_LYXE01000179.1"/>
</dbReference>
<keyword evidence="1" id="KW-0238">DNA-binding</keyword>
<feature type="compositionally biased region" description="Polar residues" evidence="2">
    <location>
        <begin position="86"/>
        <end position="98"/>
    </location>
</feature>
<dbReference type="SMART" id="SM00530">
    <property type="entry name" value="HTH_XRE"/>
    <property type="match status" value="1"/>
</dbReference>
<gene>
    <name evidence="4" type="ORF">A9Q02_20260</name>
</gene>
<evidence type="ECO:0000256" key="2">
    <source>
        <dbReference type="SAM" id="MobiDB-lite"/>
    </source>
</evidence>
<dbReference type="InterPro" id="IPR010982">
    <property type="entry name" value="Lambda_DNA-bd_dom_sf"/>
</dbReference>
<evidence type="ECO:0000259" key="3">
    <source>
        <dbReference type="PROSITE" id="PS50943"/>
    </source>
</evidence>
<protein>
    <recommendedName>
        <fullName evidence="3">HTH cro/C1-type domain-containing protein</fullName>
    </recommendedName>
</protein>